<dbReference type="SUPFAM" id="SSF47986">
    <property type="entry name" value="DEATH domain"/>
    <property type="match status" value="1"/>
</dbReference>
<organism evidence="6 7">
    <name type="scientific">Hydra vulgaris</name>
    <name type="common">Hydra</name>
    <name type="synonym">Hydra attenuata</name>
    <dbReference type="NCBI Taxonomy" id="6087"/>
    <lineage>
        <taxon>Eukaryota</taxon>
        <taxon>Metazoa</taxon>
        <taxon>Cnidaria</taxon>
        <taxon>Hydrozoa</taxon>
        <taxon>Hydroidolina</taxon>
        <taxon>Anthoathecata</taxon>
        <taxon>Aplanulata</taxon>
        <taxon>Hydridae</taxon>
        <taxon>Hydra</taxon>
    </lineage>
</organism>
<evidence type="ECO:0000256" key="1">
    <source>
        <dbReference type="ARBA" id="ARBA00004496"/>
    </source>
</evidence>
<keyword evidence="2" id="KW-0963">Cytoplasm</keyword>
<keyword evidence="6" id="KW-1185">Reference proteome</keyword>
<dbReference type="PANTHER" id="PTHR15079">
    <property type="entry name" value="MYD88"/>
    <property type="match status" value="1"/>
</dbReference>
<evidence type="ECO:0000313" key="6">
    <source>
        <dbReference type="Proteomes" id="UP001652625"/>
    </source>
</evidence>
<dbReference type="InterPro" id="IPR035897">
    <property type="entry name" value="Toll_tir_struct_dom_sf"/>
</dbReference>
<comment type="subcellular location">
    <subcellularLocation>
        <location evidence="1">Cytoplasm</location>
    </subcellularLocation>
</comment>
<dbReference type="Gene3D" id="1.10.533.10">
    <property type="entry name" value="Death Domain, Fas"/>
    <property type="match status" value="1"/>
</dbReference>
<dbReference type="InterPro" id="IPR017281">
    <property type="entry name" value="Myelin_different_resp_MyD88"/>
</dbReference>
<dbReference type="RefSeq" id="XP_065662464.1">
    <property type="nucleotide sequence ID" value="XM_065806392.1"/>
</dbReference>
<dbReference type="PROSITE" id="PS50104">
    <property type="entry name" value="TIR"/>
    <property type="match status" value="1"/>
</dbReference>
<evidence type="ECO:0000259" key="5">
    <source>
        <dbReference type="PROSITE" id="PS50104"/>
    </source>
</evidence>
<dbReference type="Pfam" id="PF13676">
    <property type="entry name" value="TIR_2"/>
    <property type="match status" value="1"/>
</dbReference>
<dbReference type="Pfam" id="PF00531">
    <property type="entry name" value="Death"/>
    <property type="match status" value="1"/>
</dbReference>
<evidence type="ECO:0000256" key="3">
    <source>
        <dbReference type="ARBA" id="ARBA00023198"/>
    </source>
</evidence>
<sequence length="255" mass="29677">MDQILYQSLPYPIWRKVSFSLNHNCDGKDWKALAAVFNLTMEEVNGLSIASDPTLELFKYYEIKYGKKVTLCYVIESLQNIGRKDVVQDISEYMNDNNFIKNDNQDLQHSITHVGNFTFNDNYDVFISYAKDDINFAKLIKDRLENENGYKVCIDYCDFLPGYNPFEQVCSVILEKCRKVIVILSPNFNKSSYCQTHAKIASSSLLVNNKHKVIPILYEKCEIPLFLKYFSRLDYTDPHTSSYFWPCLIKAINVL</sequence>
<accession>A0ABM4CL09</accession>
<feature type="domain" description="TIR" evidence="5">
    <location>
        <begin position="121"/>
        <end position="252"/>
    </location>
</feature>
<dbReference type="SUPFAM" id="SSF52200">
    <property type="entry name" value="Toll/Interleukin receptor TIR domain"/>
    <property type="match status" value="1"/>
</dbReference>
<name>A0ABM4CL09_HYDVU</name>
<evidence type="ECO:0000313" key="7">
    <source>
        <dbReference type="RefSeq" id="XP_065662464.1"/>
    </source>
</evidence>
<dbReference type="PRINTS" id="PR01537">
    <property type="entry name" value="INTRLKN1R1F"/>
</dbReference>
<dbReference type="SMART" id="SM00005">
    <property type="entry name" value="DEATH"/>
    <property type="match status" value="1"/>
</dbReference>
<dbReference type="SMART" id="SM00255">
    <property type="entry name" value="TIR"/>
    <property type="match status" value="1"/>
</dbReference>
<dbReference type="Proteomes" id="UP001652625">
    <property type="component" value="Chromosome 09"/>
</dbReference>
<keyword evidence="3" id="KW-0395">Inflammatory response</keyword>
<feature type="domain" description="Death" evidence="4">
    <location>
        <begin position="27"/>
        <end position="94"/>
    </location>
</feature>
<dbReference type="PANTHER" id="PTHR15079:SF3">
    <property type="entry name" value="MYELOID DIFFERENTIATION PRIMARY RESPONSE PROTEIN MYD88"/>
    <property type="match status" value="1"/>
</dbReference>
<evidence type="ECO:0000256" key="2">
    <source>
        <dbReference type="ARBA" id="ARBA00022490"/>
    </source>
</evidence>
<gene>
    <name evidence="7" type="primary">LOC136085022</name>
</gene>
<evidence type="ECO:0000259" key="4">
    <source>
        <dbReference type="PROSITE" id="PS50017"/>
    </source>
</evidence>
<dbReference type="PROSITE" id="PS50017">
    <property type="entry name" value="DEATH_DOMAIN"/>
    <property type="match status" value="1"/>
</dbReference>
<dbReference type="GeneID" id="136085022"/>
<dbReference type="InterPro" id="IPR000157">
    <property type="entry name" value="TIR_dom"/>
</dbReference>
<proteinExistence type="predicted"/>
<dbReference type="Gene3D" id="3.40.50.10140">
    <property type="entry name" value="Toll/interleukin-1 receptor homology (TIR) domain"/>
    <property type="match status" value="1"/>
</dbReference>
<dbReference type="InterPro" id="IPR000488">
    <property type="entry name" value="Death_dom"/>
</dbReference>
<protein>
    <submittedName>
        <fullName evidence="7">Myeloid differentiation primary response protein MyD88-like</fullName>
    </submittedName>
</protein>
<reference evidence="7" key="1">
    <citation type="submission" date="2025-08" db="UniProtKB">
        <authorList>
            <consortium name="RefSeq"/>
        </authorList>
    </citation>
    <scope>IDENTIFICATION</scope>
</reference>
<dbReference type="InterPro" id="IPR011029">
    <property type="entry name" value="DEATH-like_dom_sf"/>
</dbReference>